<keyword evidence="1" id="KW-0863">Zinc-finger</keyword>
<evidence type="ECO:0000256" key="1">
    <source>
        <dbReference type="PROSITE-ProRule" id="PRU00723"/>
    </source>
</evidence>
<dbReference type="KEGG" id="cre:CHLRE_12g546750v5"/>
<dbReference type="Gramene" id="PNW76128">
    <property type="protein sequence ID" value="PNW76128"/>
    <property type="gene ID" value="CHLRE_12g546750v5"/>
</dbReference>
<dbReference type="InParanoid" id="A0A2K3D6G4"/>
<evidence type="ECO:0000259" key="3">
    <source>
        <dbReference type="PROSITE" id="PS50103"/>
    </source>
</evidence>
<dbReference type="GO" id="GO:0008270">
    <property type="term" value="F:zinc ion binding"/>
    <property type="evidence" value="ECO:0007669"/>
    <property type="project" value="UniProtKB-KW"/>
</dbReference>
<dbReference type="RefSeq" id="XP_042919087.1">
    <property type="nucleotide sequence ID" value="XM_043068888.1"/>
</dbReference>
<dbReference type="InterPro" id="IPR000571">
    <property type="entry name" value="Znf_CCCH"/>
</dbReference>
<feature type="compositionally biased region" description="Acidic residues" evidence="2">
    <location>
        <begin position="397"/>
        <end position="412"/>
    </location>
</feature>
<dbReference type="PROSITE" id="PS50103">
    <property type="entry name" value="ZF_C3H1"/>
    <property type="match status" value="1"/>
</dbReference>
<feature type="compositionally biased region" description="Polar residues" evidence="2">
    <location>
        <begin position="420"/>
        <end position="433"/>
    </location>
</feature>
<feature type="region of interest" description="Disordered" evidence="2">
    <location>
        <begin position="243"/>
        <end position="275"/>
    </location>
</feature>
<dbReference type="GeneID" id="5719593"/>
<accession>A0A2K3D6G4</accession>
<evidence type="ECO:0000313" key="4">
    <source>
        <dbReference type="EMBL" id="PNW76128.1"/>
    </source>
</evidence>
<feature type="zinc finger region" description="C3H1-type" evidence="1">
    <location>
        <begin position="17"/>
        <end position="46"/>
    </location>
</feature>
<dbReference type="EMBL" id="CM008973">
    <property type="protein sequence ID" value="PNW76128.1"/>
    <property type="molecule type" value="Genomic_DNA"/>
</dbReference>
<name>A0A2K3D6G4_CHLRE</name>
<dbReference type="PANTHER" id="PTHR36971">
    <property type="entry name" value="UNNAMED PRODUCT"/>
    <property type="match status" value="1"/>
</dbReference>
<keyword evidence="1" id="KW-0862">Zinc</keyword>
<evidence type="ECO:0000256" key="2">
    <source>
        <dbReference type="SAM" id="MobiDB-lite"/>
    </source>
</evidence>
<dbReference type="AlphaFoldDB" id="A0A2K3D6G4"/>
<evidence type="ECO:0000313" key="5">
    <source>
        <dbReference type="Proteomes" id="UP000006906"/>
    </source>
</evidence>
<dbReference type="OrthoDB" id="7459479at2759"/>
<feature type="domain" description="C3H1-type" evidence="3">
    <location>
        <begin position="17"/>
        <end position="46"/>
    </location>
</feature>
<gene>
    <name evidence="4" type="ORF">CHLRE_12g546750v5</name>
</gene>
<protein>
    <recommendedName>
        <fullName evidence="3">C3H1-type domain-containing protein</fullName>
    </recommendedName>
</protein>
<feature type="region of interest" description="Disordered" evidence="2">
    <location>
        <begin position="380"/>
        <end position="436"/>
    </location>
</feature>
<proteinExistence type="predicted"/>
<organism evidence="4 5">
    <name type="scientific">Chlamydomonas reinhardtii</name>
    <name type="common">Chlamydomonas smithii</name>
    <dbReference type="NCBI Taxonomy" id="3055"/>
    <lineage>
        <taxon>Eukaryota</taxon>
        <taxon>Viridiplantae</taxon>
        <taxon>Chlorophyta</taxon>
        <taxon>core chlorophytes</taxon>
        <taxon>Chlorophyceae</taxon>
        <taxon>CS clade</taxon>
        <taxon>Chlamydomonadales</taxon>
        <taxon>Chlamydomonadaceae</taxon>
        <taxon>Chlamydomonas</taxon>
    </lineage>
</organism>
<keyword evidence="1" id="KW-0479">Metal-binding</keyword>
<dbReference type="PANTHER" id="PTHR36971:SF1">
    <property type="entry name" value="METHYLTRANSFERASE DOMAIN-CONTAINING PROTEIN"/>
    <property type="match status" value="1"/>
</dbReference>
<dbReference type="ExpressionAtlas" id="A0A2K3D6G4">
    <property type="expression patterns" value="baseline"/>
</dbReference>
<reference evidence="4 5" key="1">
    <citation type="journal article" date="2007" name="Science">
        <title>The Chlamydomonas genome reveals the evolution of key animal and plant functions.</title>
        <authorList>
            <person name="Merchant S.S."/>
            <person name="Prochnik S.E."/>
            <person name="Vallon O."/>
            <person name="Harris E.H."/>
            <person name="Karpowicz S.J."/>
            <person name="Witman G.B."/>
            <person name="Terry A."/>
            <person name="Salamov A."/>
            <person name="Fritz-Laylin L.K."/>
            <person name="Marechal-Drouard L."/>
            <person name="Marshall W.F."/>
            <person name="Qu L.H."/>
            <person name="Nelson D.R."/>
            <person name="Sanderfoot A.A."/>
            <person name="Spalding M.H."/>
            <person name="Kapitonov V.V."/>
            <person name="Ren Q."/>
            <person name="Ferris P."/>
            <person name="Lindquist E."/>
            <person name="Shapiro H."/>
            <person name="Lucas S.M."/>
            <person name="Grimwood J."/>
            <person name="Schmutz J."/>
            <person name="Cardol P."/>
            <person name="Cerutti H."/>
            <person name="Chanfreau G."/>
            <person name="Chen C.L."/>
            <person name="Cognat V."/>
            <person name="Croft M.T."/>
            <person name="Dent R."/>
            <person name="Dutcher S."/>
            <person name="Fernandez E."/>
            <person name="Fukuzawa H."/>
            <person name="Gonzalez-Ballester D."/>
            <person name="Gonzalez-Halphen D."/>
            <person name="Hallmann A."/>
            <person name="Hanikenne M."/>
            <person name="Hippler M."/>
            <person name="Inwood W."/>
            <person name="Jabbari K."/>
            <person name="Kalanon M."/>
            <person name="Kuras R."/>
            <person name="Lefebvre P.A."/>
            <person name="Lemaire S.D."/>
            <person name="Lobanov A.V."/>
            <person name="Lohr M."/>
            <person name="Manuell A."/>
            <person name="Meier I."/>
            <person name="Mets L."/>
            <person name="Mittag M."/>
            <person name="Mittelmeier T."/>
            <person name="Moroney J.V."/>
            <person name="Moseley J."/>
            <person name="Napoli C."/>
            <person name="Nedelcu A.M."/>
            <person name="Niyogi K."/>
            <person name="Novoselov S.V."/>
            <person name="Paulsen I.T."/>
            <person name="Pazour G."/>
            <person name="Purton S."/>
            <person name="Ral J.P."/>
            <person name="Riano-Pachon D.M."/>
            <person name="Riekhof W."/>
            <person name="Rymarquis L."/>
            <person name="Schroda M."/>
            <person name="Stern D."/>
            <person name="Umen J."/>
            <person name="Willows R."/>
            <person name="Wilson N."/>
            <person name="Zimmer S.L."/>
            <person name="Allmer J."/>
            <person name="Balk J."/>
            <person name="Bisova K."/>
            <person name="Chen C.J."/>
            <person name="Elias M."/>
            <person name="Gendler K."/>
            <person name="Hauser C."/>
            <person name="Lamb M.R."/>
            <person name="Ledford H."/>
            <person name="Long J.C."/>
            <person name="Minagawa J."/>
            <person name="Page M.D."/>
            <person name="Pan J."/>
            <person name="Pootakham W."/>
            <person name="Roje S."/>
            <person name="Rose A."/>
            <person name="Stahlberg E."/>
            <person name="Terauchi A.M."/>
            <person name="Yang P."/>
            <person name="Ball S."/>
            <person name="Bowler C."/>
            <person name="Dieckmann C.L."/>
            <person name="Gladyshev V.N."/>
            <person name="Green P."/>
            <person name="Jorgensen R."/>
            <person name="Mayfield S."/>
            <person name="Mueller-Roeber B."/>
            <person name="Rajamani S."/>
            <person name="Sayre R.T."/>
            <person name="Brokstein P."/>
            <person name="Dubchak I."/>
            <person name="Goodstein D."/>
            <person name="Hornick L."/>
            <person name="Huang Y.W."/>
            <person name="Jhaveri J."/>
            <person name="Luo Y."/>
            <person name="Martinez D."/>
            <person name="Ngau W.C."/>
            <person name="Otillar B."/>
            <person name="Poliakov A."/>
            <person name="Porter A."/>
            <person name="Szajkowski L."/>
            <person name="Werner G."/>
            <person name="Zhou K."/>
            <person name="Grigoriev I.V."/>
            <person name="Rokhsar D.S."/>
            <person name="Grossman A.R."/>
        </authorList>
    </citation>
    <scope>NUCLEOTIDE SEQUENCE [LARGE SCALE GENOMIC DNA]</scope>
    <source>
        <strain evidence="5">CC-503</strain>
    </source>
</reference>
<keyword evidence="5" id="KW-1185">Reference proteome</keyword>
<feature type="region of interest" description="Disordered" evidence="2">
    <location>
        <begin position="50"/>
        <end position="127"/>
    </location>
</feature>
<sequence length="582" mass="62058">MHAACALDLEARGELVLQPPPCKHWARRGFCALHDEGRCFFSHPAQLQETVTPLAPQQPKQRRGQQRSQGHQAIPHLEQHHGTPSAHPAETYECSQQQGKEQTAGHVSLAAGSDVSFPSQPGVRTTTARRNRVRNRFRVSVFRSWLLDTFGADYLSSGSGVLDVAGGKGELAFELLNLNSVPASVLDPRPMQLQHYVKRLQDGFYHFSRVFEKHNGICAGAGGPGLALAAASEAAITTMAALESDSSPGPAGDGAAECKSGGDNASGGRRRWLPREARTPGHIRMFLTDQVVEAVGRLAVLQREGCGGASGNSTPEWGAAMAAATAAFLESRDRAKQVEWTCKGFAAAEGHEEEPTRVLPAGHWRQRREAAVGRRWRRLHVSGGQRAQQADDGSAGVDDEGEHEAEEDDSASDVERSGDGSISASSTGFQGQQGDHAASLEQLDLGSQQDFAGAAAACDALGTDPEAEAESRAWAEVAVRCLLDCSVVVAMHPDQAAEFAVRLAMAAGKPFALVPCCVYAAEFPRRKLRSGEQVRSYAQLLAYLQELGGGADGEVVARELPFEGKNVMLYRCSTPGAPDGGS</sequence>
<dbReference type="Proteomes" id="UP000006906">
    <property type="component" value="Chromosome 12"/>
</dbReference>